<dbReference type="InterPro" id="IPR027417">
    <property type="entry name" value="P-loop_NTPase"/>
</dbReference>
<dbReference type="EMBL" id="CAQL01000669">
    <property type="protein sequence ID" value="CCQ56666.1"/>
    <property type="molecule type" value="Genomic_DNA"/>
</dbReference>
<evidence type="ECO:0000256" key="3">
    <source>
        <dbReference type="SAM" id="Coils"/>
    </source>
</evidence>
<gene>
    <name evidence="6" type="ORF">CWATWH0005_3047</name>
</gene>
<proteinExistence type="predicted"/>
<sequence>MSKHQFKQNIAVIIGINNYKNGIPPLGTAKQDAEAIADILKRDYHYSVHSIIDNQGTKQQLETLLNIDLPNLIHTPSSRLIFYFAGHGIALNGDEGPQGYLIPQDGKLGEVSTYLPMQTVETALSKLSCRHCFVILDCCFAGAFRWSSTRRFIHIPKTIHKERYDRFIQDAAWQVITSAGYDQTALDNLDLKNDRGTAKNQANHSPFAKALMDALQGKADIYPPAQNGKPAGDGIITATELYLYLRDSVEIPTDAIKQRQTPQIWSLNKHDKGEFIFLIPGHPLNLPSAPSLDDVEENNPYRGLKSYEKKHSHLFFGRTNLIKKLYEFISDTNRLLTLVLGASGSGKSSLVKAGLIPYLDKFHNWKTLNPIRPGETPLTRLNGLVKELDDNSKTLEQAIATWSKNHPAQKLLLVIDQLEELITLCRDETEKEQFLQLLANLVTTDDNQLKIVVTLRSDFESQFSDTPLKDYWQEGRFIVPAMSRNDLREVIEEPASAKVVYFESLDDKGYLVDHLIDEVADMPGALPLLSFALSELYLKLARRYLEGQKTGDTVDRVITWQDYDELGGVIKSLTRRADEEYNALVKEDAAYETTIRHVMLRMVAIGGELARRRVYQKELVYPEPEYGRVKAFIQRFDAVRLLISDQDEKGEYVEPAHDALVTGWEKLLTWKKEEEETLILQRRLTPAAMEWDRVKDNYQTELFDKANPVINGLDRVLFPVENLLLKLIKLPADLMQKLRRSQHQQGILREKPAQFLWNSNPYLDVLDQEIHGENNWLNEAEREFIEASVLQKRRNISWRWRIAIAVMLGLSGLTIIAYIQQNLATKREKIAFARQLGSQSQIVQKEDAALLIRSTLLAVQSMQLGMEVGIRPFQAEQTLIQAKQLLPNPLPQFNLKDEDHLLNSQIALRTNEDNIQLINPINGKVIRSINCSNKCSWNINSKYLAKINNNGYVQIFDLVENKEISQLSYMNAKSISDSNSLMEFSSNGKYFGILNFKSKSLTIWNIVTKQKHSIILNQNFQGEDRYIYSSVIDNEGNFIYTEGNNQNRLELVKIDRQEKLSRIPLSTKQQILNIVSFSANGRYLIVGETNAAEQCVQVWDVDSGREILKINTDSPTDIAINANGNYLAISDRGGGLSIWDIPAGKEVKKIQYKNEGWIGGIQFSPNGKYLASYTWTIVRIHEIPSGKEISRIIHENTTSLSGFSTDGKYLLTSEDQDNGSPSQRKIWDLRDNINESENSNNITPEESSSGDLYDGIVSPNQKYKVIEENNILKIVRLADQENLITKKLKEDSWTTTIFSSDSQYIAIIEDNILEIIDIANKEVLWKKDTEQNYWRGFTISPNNQYIVGYTGSYGNSTKTTDGVLQIWDMTKGISIIKREYENAVFHANFSEDSKHIIYSFNFYIEEGISGIININTGEEVASVENPENLVKDVCRRLTRNLTLDEWKQYMGERKYQKICMNLPVHPKSSL</sequence>
<dbReference type="GO" id="GO:0006508">
    <property type="term" value="P:proteolysis"/>
    <property type="evidence" value="ECO:0007669"/>
    <property type="project" value="InterPro"/>
</dbReference>
<dbReference type="PANTHER" id="PTHR19848">
    <property type="entry name" value="WD40 REPEAT PROTEIN"/>
    <property type="match status" value="1"/>
</dbReference>
<dbReference type="SUPFAM" id="SSF52129">
    <property type="entry name" value="Caspase-like"/>
    <property type="match status" value="1"/>
</dbReference>
<dbReference type="SUPFAM" id="SSF69322">
    <property type="entry name" value="Tricorn protease domain 2"/>
    <property type="match status" value="1"/>
</dbReference>
<reference evidence="6 7" key="2">
    <citation type="submission" date="2013-09" db="EMBL/GenBank/DDBJ databases">
        <title>Whole genome comparison of six Crocosphaera watsonii strains with differing phenotypes.</title>
        <authorList>
            <person name="Bench S.R."/>
            <person name="Heller P."/>
            <person name="Frank I."/>
            <person name="Arciniega M."/>
            <person name="Shilova I.N."/>
            <person name="Zehr J.P."/>
        </authorList>
    </citation>
    <scope>NUCLEOTIDE SEQUENCE [LARGE SCALE GENOMIC DNA]</scope>
    <source>
        <strain evidence="6 7">WH 0005</strain>
    </source>
</reference>
<evidence type="ECO:0000256" key="2">
    <source>
        <dbReference type="ARBA" id="ARBA00022737"/>
    </source>
</evidence>
<evidence type="ECO:0000259" key="5">
    <source>
        <dbReference type="Pfam" id="PF20703"/>
    </source>
</evidence>
<dbReference type="InterPro" id="IPR011600">
    <property type="entry name" value="Pept_C14_caspase"/>
</dbReference>
<dbReference type="Pfam" id="PF20703">
    <property type="entry name" value="nSTAND1"/>
    <property type="match status" value="1"/>
</dbReference>
<accession>T2IST4</accession>
<dbReference type="Gene3D" id="3.40.50.300">
    <property type="entry name" value="P-loop containing nucleotide triphosphate hydrolases"/>
    <property type="match status" value="1"/>
</dbReference>
<dbReference type="InterPro" id="IPR049052">
    <property type="entry name" value="nSTAND1"/>
</dbReference>
<keyword evidence="1" id="KW-0853">WD repeat</keyword>
<evidence type="ECO:0000313" key="6">
    <source>
        <dbReference type="EMBL" id="CCQ56666.1"/>
    </source>
</evidence>
<dbReference type="InterPro" id="IPR029030">
    <property type="entry name" value="Caspase-like_dom_sf"/>
</dbReference>
<protein>
    <submittedName>
        <fullName evidence="6">Peptidase C14, caspase catalytic subunit p20</fullName>
    </submittedName>
</protein>
<keyword evidence="3" id="KW-0175">Coiled coil</keyword>
<dbReference type="RefSeq" id="WP_021833262.1">
    <property type="nucleotide sequence ID" value="NZ_CAQL01000669.1"/>
</dbReference>
<dbReference type="GO" id="GO:0004197">
    <property type="term" value="F:cysteine-type endopeptidase activity"/>
    <property type="evidence" value="ECO:0007669"/>
    <property type="project" value="InterPro"/>
</dbReference>
<feature type="domain" description="Peptidase C14 caspase" evidence="4">
    <location>
        <begin position="9"/>
        <end position="266"/>
    </location>
</feature>
<dbReference type="InterPro" id="IPR015943">
    <property type="entry name" value="WD40/YVTN_repeat-like_dom_sf"/>
</dbReference>
<keyword evidence="2" id="KW-0677">Repeat</keyword>
<evidence type="ECO:0000313" key="7">
    <source>
        <dbReference type="Proteomes" id="UP000017981"/>
    </source>
</evidence>
<dbReference type="SUPFAM" id="SSF52540">
    <property type="entry name" value="P-loop containing nucleoside triphosphate hydrolases"/>
    <property type="match status" value="1"/>
</dbReference>
<comment type="caution">
    <text evidence="6">The sequence shown here is derived from an EMBL/GenBank/DDBJ whole genome shotgun (WGS) entry which is preliminary data.</text>
</comment>
<dbReference type="SUPFAM" id="SSF82171">
    <property type="entry name" value="DPP6 N-terminal domain-like"/>
    <property type="match status" value="1"/>
</dbReference>
<name>T2IST4_CROWT</name>
<reference evidence="6 7" key="1">
    <citation type="submission" date="2013-01" db="EMBL/GenBank/DDBJ databases">
        <authorList>
            <person name="Bench S."/>
        </authorList>
    </citation>
    <scope>NUCLEOTIDE SEQUENCE [LARGE SCALE GENOMIC DNA]</scope>
    <source>
        <strain evidence="6 7">WH 0005</strain>
    </source>
</reference>
<dbReference type="Pfam" id="PF00656">
    <property type="entry name" value="Peptidase_C14"/>
    <property type="match status" value="1"/>
</dbReference>
<dbReference type="PANTHER" id="PTHR19848:SF8">
    <property type="entry name" value="F-BOX AND WD REPEAT DOMAIN CONTAINING 7"/>
    <property type="match status" value="1"/>
</dbReference>
<dbReference type="Gene3D" id="3.40.50.1460">
    <property type="match status" value="1"/>
</dbReference>
<evidence type="ECO:0000259" key="4">
    <source>
        <dbReference type="Pfam" id="PF00656"/>
    </source>
</evidence>
<evidence type="ECO:0000256" key="1">
    <source>
        <dbReference type="ARBA" id="ARBA00022574"/>
    </source>
</evidence>
<dbReference type="Gene3D" id="2.130.10.10">
    <property type="entry name" value="YVTN repeat-like/Quinoprotein amine dehydrogenase"/>
    <property type="match status" value="3"/>
</dbReference>
<feature type="coiled-coil region" evidence="3">
    <location>
        <begin position="378"/>
        <end position="405"/>
    </location>
</feature>
<feature type="domain" description="Novel STAND NTPase 1" evidence="5">
    <location>
        <begin position="300"/>
        <end position="695"/>
    </location>
</feature>
<dbReference type="Proteomes" id="UP000017981">
    <property type="component" value="Unassembled WGS sequence"/>
</dbReference>
<organism evidence="6 7">
    <name type="scientific">Crocosphaera watsonii WH 0005</name>
    <dbReference type="NCBI Taxonomy" id="423472"/>
    <lineage>
        <taxon>Bacteria</taxon>
        <taxon>Bacillati</taxon>
        <taxon>Cyanobacteriota</taxon>
        <taxon>Cyanophyceae</taxon>
        <taxon>Oscillatoriophycideae</taxon>
        <taxon>Chroococcales</taxon>
        <taxon>Aphanothecaceae</taxon>
        <taxon>Crocosphaera</taxon>
    </lineage>
</organism>